<evidence type="ECO:0000259" key="4">
    <source>
        <dbReference type="Pfam" id="PF03721"/>
    </source>
</evidence>
<feature type="domain" description="UDP-glucose/GDP-mannose dehydrogenase dimerisation" evidence="3">
    <location>
        <begin position="242"/>
        <end position="314"/>
    </location>
</feature>
<evidence type="ECO:0000313" key="6">
    <source>
        <dbReference type="Proteomes" id="UP000582016"/>
    </source>
</evidence>
<dbReference type="OrthoDB" id="5059218at2759"/>
<evidence type="ECO:0000313" key="5">
    <source>
        <dbReference type="EMBL" id="KAF5571120.1"/>
    </source>
</evidence>
<dbReference type="InterPro" id="IPR014026">
    <property type="entry name" value="UDP-Glc/GDP-Man_DH_dimer"/>
</dbReference>
<proteinExistence type="inferred from homology"/>
<dbReference type="Pfam" id="PF00984">
    <property type="entry name" value="UDPG_MGDP_dh"/>
    <property type="match status" value="1"/>
</dbReference>
<dbReference type="InterPro" id="IPR008927">
    <property type="entry name" value="6-PGluconate_DH-like_C_sf"/>
</dbReference>
<dbReference type="SUPFAM" id="SSF48179">
    <property type="entry name" value="6-phosphogluconate dehydrogenase C-terminal domain-like"/>
    <property type="match status" value="1"/>
</dbReference>
<dbReference type="PIRSF" id="PIRSF500136">
    <property type="entry name" value="UDP_ManNAc_DH"/>
    <property type="match status" value="1"/>
</dbReference>
<dbReference type="GO" id="GO:0000271">
    <property type="term" value="P:polysaccharide biosynthetic process"/>
    <property type="evidence" value="ECO:0007669"/>
    <property type="project" value="InterPro"/>
</dbReference>
<dbReference type="InterPro" id="IPR036220">
    <property type="entry name" value="UDP-Glc/GDP-Man_DH_C_sf"/>
</dbReference>
<dbReference type="GO" id="GO:0016616">
    <property type="term" value="F:oxidoreductase activity, acting on the CH-OH group of donors, NAD or NADP as acceptor"/>
    <property type="evidence" value="ECO:0007669"/>
    <property type="project" value="InterPro"/>
</dbReference>
<gene>
    <name evidence="5" type="ORF">FPHYL_636</name>
</gene>
<dbReference type="SUPFAM" id="SSF51735">
    <property type="entry name" value="NAD(P)-binding Rossmann-fold domains"/>
    <property type="match status" value="1"/>
</dbReference>
<dbReference type="Pfam" id="PF03721">
    <property type="entry name" value="UDPG_MGDP_dh_N"/>
    <property type="match status" value="1"/>
</dbReference>
<keyword evidence="6" id="KW-1185">Reference proteome</keyword>
<dbReference type="SUPFAM" id="SSF52413">
    <property type="entry name" value="UDP-glucose/GDP-mannose dehydrogenase C-terminal domain"/>
    <property type="match status" value="1"/>
</dbReference>
<protein>
    <submittedName>
        <fullName evidence="5">NDP-n-acetyl-D-galactosaminuronic acid dehydrogenase</fullName>
    </submittedName>
</protein>
<reference evidence="5 6" key="1">
    <citation type="submission" date="2020-05" db="EMBL/GenBank/DDBJ databases">
        <title>Identification and distribution of gene clusters putatively required for synthesis of sphingolipid metabolism inhibitors in phylogenetically diverse species of the filamentous fungus Fusarium.</title>
        <authorList>
            <person name="Kim H.-S."/>
            <person name="Busman M."/>
            <person name="Brown D.W."/>
            <person name="Divon H."/>
            <person name="Uhlig S."/>
            <person name="Proctor R.H."/>
        </authorList>
    </citation>
    <scope>NUCLEOTIDE SEQUENCE [LARGE SCALE GENOMIC DNA]</scope>
    <source>
        <strain evidence="5 6">NRRL 13617</strain>
    </source>
</reference>
<dbReference type="PIRSF" id="PIRSF000124">
    <property type="entry name" value="UDPglc_GDPman_dh"/>
    <property type="match status" value="1"/>
</dbReference>
<evidence type="ECO:0000256" key="2">
    <source>
        <dbReference type="PIRNR" id="PIRNR000124"/>
    </source>
</evidence>
<organism evidence="5 6">
    <name type="scientific">Fusarium phyllophilum</name>
    <dbReference type="NCBI Taxonomy" id="47803"/>
    <lineage>
        <taxon>Eukaryota</taxon>
        <taxon>Fungi</taxon>
        <taxon>Dikarya</taxon>
        <taxon>Ascomycota</taxon>
        <taxon>Pezizomycotina</taxon>
        <taxon>Sordariomycetes</taxon>
        <taxon>Hypocreomycetidae</taxon>
        <taxon>Hypocreales</taxon>
        <taxon>Nectriaceae</taxon>
        <taxon>Fusarium</taxon>
        <taxon>Fusarium fujikuroi species complex</taxon>
    </lineage>
</organism>
<feature type="domain" description="UDP-glucose/GDP-mannose dehydrogenase N-terminal" evidence="4">
    <location>
        <begin position="64"/>
        <end position="214"/>
    </location>
</feature>
<dbReference type="InterPro" id="IPR017476">
    <property type="entry name" value="UDP-Glc/GDP-Man"/>
</dbReference>
<dbReference type="PANTHER" id="PTHR43491">
    <property type="entry name" value="UDP-N-ACETYL-D-MANNOSAMINE DEHYDROGENASE"/>
    <property type="match status" value="1"/>
</dbReference>
<dbReference type="InterPro" id="IPR036291">
    <property type="entry name" value="NAD(P)-bd_dom_sf"/>
</dbReference>
<name>A0A8H5NP38_9HYPO</name>
<accession>A0A8H5NP38</accession>
<dbReference type="PANTHER" id="PTHR43491:SF2">
    <property type="entry name" value="UDP-N-ACETYL-D-MANNOSAMINE DEHYDROGENASE"/>
    <property type="match status" value="1"/>
</dbReference>
<evidence type="ECO:0000256" key="1">
    <source>
        <dbReference type="ARBA" id="ARBA00006601"/>
    </source>
</evidence>
<comment type="similarity">
    <text evidence="1 2">Belongs to the UDP-glucose/GDP-mannose dehydrogenase family.</text>
</comment>
<dbReference type="InterPro" id="IPR028359">
    <property type="entry name" value="UDP_ManNAc/GlcNAc_DH"/>
</dbReference>
<dbReference type="GO" id="GO:0051287">
    <property type="term" value="F:NAD binding"/>
    <property type="evidence" value="ECO:0007669"/>
    <property type="project" value="InterPro"/>
</dbReference>
<dbReference type="NCBIfam" id="TIGR03026">
    <property type="entry name" value="NDP-sugDHase"/>
    <property type="match status" value="1"/>
</dbReference>
<dbReference type="AlphaFoldDB" id="A0A8H5NP38"/>
<dbReference type="InterPro" id="IPR001732">
    <property type="entry name" value="UDP-Glc/GDP-Man_DH_N"/>
</dbReference>
<sequence length="449" mass="49435">MAQILAESLLVQGLPFVSHEPEPKSWNISSREYYDITPPSEISEAEDVFNVVTKPVDATAEPLVAVIGVGYVGEHLVDVFSKNHDVLGYDVSEARTQHLTQKQPVGSRAKFTYKPSDLAEVTHFLISVPTLLIDHKTIDSSYLRSALGVVKVYGRQGAVVVVESSVAVGMTRALLGPLAKERGFFAGMSPERVDPGRTEPPAQSIPKIVSGLDDVVPGSLDAIMRLYSKSFDHVVPVSKPEVAEMMKLYENCQRMVCIAYANEMSDACGAHDIDPYEVCRAAATKPFGYLPFSPGLGVGGHCIPVNPWYLLSNSKFPLLRAASEKMRDRPFEIAQRAVTRLYSVDRNGLRPRVLVVGVGFKRGQSHLANSPGLELARRLVETSKVDVAWADPLVSQNAVPQISRLDEAEWTVEALERDFDMIIVAFRQEGLDFDVLDRVQGVVVERWCS</sequence>
<dbReference type="Proteomes" id="UP000582016">
    <property type="component" value="Unassembled WGS sequence"/>
</dbReference>
<evidence type="ECO:0000259" key="3">
    <source>
        <dbReference type="Pfam" id="PF00984"/>
    </source>
</evidence>
<comment type="caution">
    <text evidence="5">The sequence shown here is derived from an EMBL/GenBank/DDBJ whole genome shotgun (WGS) entry which is preliminary data.</text>
</comment>
<dbReference type="EMBL" id="JAAOAQ010000017">
    <property type="protein sequence ID" value="KAF5571120.1"/>
    <property type="molecule type" value="Genomic_DNA"/>
</dbReference>
<dbReference type="GO" id="GO:0016628">
    <property type="term" value="F:oxidoreductase activity, acting on the CH-CH group of donors, NAD or NADP as acceptor"/>
    <property type="evidence" value="ECO:0007669"/>
    <property type="project" value="InterPro"/>
</dbReference>
<dbReference type="Gene3D" id="3.40.50.720">
    <property type="entry name" value="NAD(P)-binding Rossmann-like Domain"/>
    <property type="match status" value="2"/>
</dbReference>